<protein>
    <recommendedName>
        <fullName evidence="1">Peptidase C-terminal archaeal/bacterial domain-containing protein</fullName>
    </recommendedName>
</protein>
<sequence>MFVKLNSKLETEENSDLNFEQDIFLDKLHTSQAEDVYEENDIRTSAYDLSGDELTWLSNIGGFGVQRDEDWYQIYIDSGLLRLVVHLIFSDAAGDIDISVYNSIGTYVTGSASTTDNEFIDYIVPSSGWYYLKIYYDNAGNTYDLLWDDIVTAATDDSYEPNDLRTSAYDFSSNERVWLSSISGLGISSDADWYKISNTGDALRLIVFCYFSDAAGDIGIALYDSTGTLLTWSNSLTDHEGLDYVTSSGGDYYIYVYWGYGGNTYDLWWDDLPSGDDRYEENDVYTSAYSLSSYENTWLSGMTLGLGVQSDSDWYEIYISPGSELLAVSLSFSDAAGDIDIQVHNSVGSFVTGSYSTTNDEYIDYILPSSGTYYLRISGDNNGNLYDLWWDDLTPQDDNYEENDADTTAYDLTTDEHTWLNTIDGYGIQYDYDWYEIEVLPSGYER</sequence>
<comment type="caution">
    <text evidence="2">The sequence shown here is derived from an EMBL/GenBank/DDBJ whole genome shotgun (WGS) entry which is preliminary data.</text>
</comment>
<evidence type="ECO:0000259" key="1">
    <source>
        <dbReference type="Pfam" id="PF04151"/>
    </source>
</evidence>
<organism evidence="2">
    <name type="scientific">marine sediment metagenome</name>
    <dbReference type="NCBI Taxonomy" id="412755"/>
    <lineage>
        <taxon>unclassified sequences</taxon>
        <taxon>metagenomes</taxon>
        <taxon>ecological metagenomes</taxon>
    </lineage>
</organism>
<feature type="non-terminal residue" evidence="2">
    <location>
        <position position="446"/>
    </location>
</feature>
<dbReference type="Gene3D" id="2.60.120.380">
    <property type="match status" value="3"/>
</dbReference>
<dbReference type="InterPro" id="IPR007280">
    <property type="entry name" value="Peptidase_C_arc/bac"/>
</dbReference>
<reference evidence="2" key="1">
    <citation type="journal article" date="2014" name="Front. Microbiol.">
        <title>High frequency of phylogenetically diverse reductive dehalogenase-homologous genes in deep subseafloor sedimentary metagenomes.</title>
        <authorList>
            <person name="Kawai M."/>
            <person name="Futagami T."/>
            <person name="Toyoda A."/>
            <person name="Takaki Y."/>
            <person name="Nishi S."/>
            <person name="Hori S."/>
            <person name="Arai W."/>
            <person name="Tsubouchi T."/>
            <person name="Morono Y."/>
            <person name="Uchiyama I."/>
            <person name="Ito T."/>
            <person name="Fujiyama A."/>
            <person name="Inagaki F."/>
            <person name="Takami H."/>
        </authorList>
    </citation>
    <scope>NUCLEOTIDE SEQUENCE</scope>
    <source>
        <strain evidence="2">Expedition CK06-06</strain>
    </source>
</reference>
<accession>X0SHE7</accession>
<proteinExistence type="predicted"/>
<dbReference type="AlphaFoldDB" id="X0SHE7"/>
<dbReference type="Pfam" id="PF04151">
    <property type="entry name" value="PPC"/>
    <property type="match status" value="1"/>
</dbReference>
<gene>
    <name evidence="2" type="ORF">S01H1_08183</name>
</gene>
<evidence type="ECO:0000313" key="2">
    <source>
        <dbReference type="EMBL" id="GAF74521.1"/>
    </source>
</evidence>
<name>X0SHE7_9ZZZZ</name>
<dbReference type="EMBL" id="BARS01004199">
    <property type="protein sequence ID" value="GAF74521.1"/>
    <property type="molecule type" value="Genomic_DNA"/>
</dbReference>
<feature type="domain" description="Peptidase C-terminal archaeal/bacterial" evidence="1">
    <location>
        <begin position="311"/>
        <end position="379"/>
    </location>
</feature>